<dbReference type="AlphaFoldDB" id="A0A9W9BME2"/>
<gene>
    <name evidence="2" type="ORF">N0V84_006874</name>
</gene>
<dbReference type="PANTHER" id="PTHR14187:SF82">
    <property type="entry name" value="FAMILY CHAPERONE, PUTATIVE (AFU_ORTHOLOGUE AFUA_7G08575)-RELATED"/>
    <property type="match status" value="1"/>
</dbReference>
<evidence type="ECO:0000313" key="3">
    <source>
        <dbReference type="Proteomes" id="UP001140502"/>
    </source>
</evidence>
<accession>A0A9W9BME2</accession>
<protein>
    <submittedName>
        <fullName evidence="2">Uncharacterized protein</fullName>
    </submittedName>
</protein>
<dbReference type="InterPro" id="IPR043129">
    <property type="entry name" value="ATPase_NBD"/>
</dbReference>
<comment type="caution">
    <text evidence="2">The sequence shown here is derived from an EMBL/GenBank/DDBJ whole genome shotgun (WGS) entry which is preliminary data.</text>
</comment>
<keyword evidence="1" id="KW-0732">Signal</keyword>
<evidence type="ECO:0000313" key="2">
    <source>
        <dbReference type="EMBL" id="KAJ4318365.1"/>
    </source>
</evidence>
<reference evidence="2" key="1">
    <citation type="submission" date="2022-10" db="EMBL/GenBank/DDBJ databases">
        <title>Tapping the CABI collections for fungal endophytes: first genome assemblies for Collariella, Neodidymelliopsis, Ascochyta clinopodiicola, Didymella pomorum, Didymosphaeria variabile, Neocosmospora piperis and Neocucurbitaria cava.</title>
        <authorList>
            <person name="Hill R."/>
        </authorList>
    </citation>
    <scope>NUCLEOTIDE SEQUENCE</scope>
    <source>
        <strain evidence="2">IMI 366586</strain>
    </source>
</reference>
<proteinExistence type="predicted"/>
<dbReference type="Gene3D" id="3.30.420.40">
    <property type="match status" value="2"/>
</dbReference>
<dbReference type="Proteomes" id="UP001140502">
    <property type="component" value="Unassembled WGS sequence"/>
</dbReference>
<dbReference type="OrthoDB" id="2963168at2759"/>
<sequence length="406" mass="45465">MTGGRIVSCLVSIMALQALKGLSYMQQKALSEPDFSDLEVFTGWSGGSGNPKIPSEISYSKATNRSHHQGKDAERHKLVLHWTKLELETRRPATELGALLEAVQGLSLVKRLREVTDAEINHEAPTHLTKSPMDIVKDFLLKIARQYYLHMKGQSAALTGGQIPLDIALTHPAEWGYEPLNKLYRAAMGAFHKQMFPTLRHVYFVPEPEACALFTVQQLIRNKEESLIPGECFVICDAGGGTVDLATYRIDKISPLEISRVAPGTDRAFIRWLKSITTNLDILDDEVGTGGHFLLTPERKTLLNRFDPFKHQFTGSETNILTLASGIQVKPETPGFKNGLLTIDPMKRFFDESLNGTLRLIAKQVEGATKVFMSGGLSQSEYLFRRVQEWAQDNPNEMEVTRPEEW</sequence>
<feature type="chain" id="PRO_5040872458" evidence="1">
    <location>
        <begin position="22"/>
        <end position="406"/>
    </location>
</feature>
<evidence type="ECO:0000256" key="1">
    <source>
        <dbReference type="SAM" id="SignalP"/>
    </source>
</evidence>
<organism evidence="2 3">
    <name type="scientific">Fusarium piperis</name>
    <dbReference type="NCBI Taxonomy" id="1435070"/>
    <lineage>
        <taxon>Eukaryota</taxon>
        <taxon>Fungi</taxon>
        <taxon>Dikarya</taxon>
        <taxon>Ascomycota</taxon>
        <taxon>Pezizomycotina</taxon>
        <taxon>Sordariomycetes</taxon>
        <taxon>Hypocreomycetidae</taxon>
        <taxon>Hypocreales</taxon>
        <taxon>Nectriaceae</taxon>
        <taxon>Fusarium</taxon>
        <taxon>Fusarium solani species complex</taxon>
    </lineage>
</organism>
<dbReference type="Gene3D" id="3.90.640.10">
    <property type="entry name" value="Actin, Chain A, domain 4"/>
    <property type="match status" value="1"/>
</dbReference>
<dbReference type="PANTHER" id="PTHR14187">
    <property type="entry name" value="ALPHA KINASE/ELONGATION FACTOR 2 KINASE"/>
    <property type="match status" value="1"/>
</dbReference>
<feature type="signal peptide" evidence="1">
    <location>
        <begin position="1"/>
        <end position="21"/>
    </location>
</feature>
<dbReference type="SUPFAM" id="SSF53067">
    <property type="entry name" value="Actin-like ATPase domain"/>
    <property type="match status" value="1"/>
</dbReference>
<keyword evidence="3" id="KW-1185">Reference proteome</keyword>
<dbReference type="EMBL" id="JAPEUR010000142">
    <property type="protein sequence ID" value="KAJ4318365.1"/>
    <property type="molecule type" value="Genomic_DNA"/>
</dbReference>
<name>A0A9W9BME2_9HYPO</name>
<dbReference type="CDD" id="cd10170">
    <property type="entry name" value="ASKHA_NBD_HSP70"/>
    <property type="match status" value="1"/>
</dbReference>